<dbReference type="RefSeq" id="WP_285664767.1">
    <property type="nucleotide sequence ID" value="NZ_BSTX01000003.1"/>
</dbReference>
<evidence type="ECO:0000313" key="2">
    <source>
        <dbReference type="Proteomes" id="UP001165079"/>
    </source>
</evidence>
<dbReference type="EMBL" id="BSTX01000003">
    <property type="protein sequence ID" value="GLZ79622.1"/>
    <property type="molecule type" value="Genomic_DNA"/>
</dbReference>
<protein>
    <submittedName>
        <fullName evidence="1">Uncharacterized protein</fullName>
    </submittedName>
</protein>
<gene>
    <name evidence="1" type="ORF">Afil01_44290</name>
</gene>
<sequence length="99" mass="10690">MPNVDVDPAAIDTIAAMIPARAGEPAAAAMNMLTELTDGLDGWFTTVCPALAGAYVVGVRFAEAQTKQLWEHLHDVEANLKRVSAAWAYTEEQNTFEVI</sequence>
<comment type="caution">
    <text evidence="1">The sequence shown here is derived from an EMBL/GenBank/DDBJ whole genome shotgun (WGS) entry which is preliminary data.</text>
</comment>
<accession>A0A9W6SPQ9</accession>
<dbReference type="AlphaFoldDB" id="A0A9W6SPQ9"/>
<name>A0A9W6SPQ9_9ACTN</name>
<proteinExistence type="predicted"/>
<organism evidence="1 2">
    <name type="scientific">Actinorhabdospora filicis</name>
    <dbReference type="NCBI Taxonomy" id="1785913"/>
    <lineage>
        <taxon>Bacteria</taxon>
        <taxon>Bacillati</taxon>
        <taxon>Actinomycetota</taxon>
        <taxon>Actinomycetes</taxon>
        <taxon>Micromonosporales</taxon>
        <taxon>Micromonosporaceae</taxon>
        <taxon>Actinorhabdospora</taxon>
    </lineage>
</organism>
<evidence type="ECO:0000313" key="1">
    <source>
        <dbReference type="EMBL" id="GLZ79622.1"/>
    </source>
</evidence>
<keyword evidence="2" id="KW-1185">Reference proteome</keyword>
<reference evidence="1" key="1">
    <citation type="submission" date="2023-03" db="EMBL/GenBank/DDBJ databases">
        <title>Actinorhabdospora filicis NBRC 111898.</title>
        <authorList>
            <person name="Ichikawa N."/>
            <person name="Sato H."/>
            <person name="Tonouchi N."/>
        </authorList>
    </citation>
    <scope>NUCLEOTIDE SEQUENCE</scope>
    <source>
        <strain evidence="1">NBRC 111898</strain>
    </source>
</reference>
<dbReference type="Proteomes" id="UP001165079">
    <property type="component" value="Unassembled WGS sequence"/>
</dbReference>